<reference evidence="2 3" key="1">
    <citation type="submission" date="2011-08" db="EMBL/GenBank/DDBJ databases">
        <title>The Genome Sequence of Alistipes indistinctus YIT 12060.</title>
        <authorList>
            <consortium name="The Broad Institute Genome Sequencing Platform"/>
            <person name="Earl A."/>
            <person name="Ward D."/>
            <person name="Feldgarden M."/>
            <person name="Gevers D."/>
            <person name="Morotomi M."/>
            <person name="Young S.K."/>
            <person name="Zeng Q."/>
            <person name="Gargeya S."/>
            <person name="Fitzgerald M."/>
            <person name="Haas B."/>
            <person name="Abouelleil A."/>
            <person name="Alvarado L."/>
            <person name="Arachchi H.M."/>
            <person name="Berlin A."/>
            <person name="Brown A."/>
            <person name="Chapman S.B."/>
            <person name="Chen Z."/>
            <person name="Dunbar C."/>
            <person name="Freedman E."/>
            <person name="Gearin G."/>
            <person name="Gellesch M."/>
            <person name="Goldberg J."/>
            <person name="Griggs A."/>
            <person name="Gujja S."/>
            <person name="Heiman D."/>
            <person name="Howarth C."/>
            <person name="Larson L."/>
            <person name="Lui A."/>
            <person name="MacDonald P.J.P."/>
            <person name="Montmayeur A."/>
            <person name="Murphy C."/>
            <person name="Neiman D."/>
            <person name="Pearson M."/>
            <person name="Priest M."/>
            <person name="Roberts A."/>
            <person name="Saif S."/>
            <person name="Shea T."/>
            <person name="Shenoy N."/>
            <person name="Sisk P."/>
            <person name="Stolte C."/>
            <person name="Sykes S."/>
            <person name="Wortman J."/>
            <person name="Nusbaum C."/>
            <person name="Birren B."/>
        </authorList>
    </citation>
    <scope>NUCLEOTIDE SEQUENCE [LARGE SCALE GENOMIC DNA]</scope>
    <source>
        <strain evidence="2 3">YIT 12060</strain>
    </source>
</reference>
<accession>G5H9M0</accession>
<dbReference type="Proteomes" id="UP000006008">
    <property type="component" value="Unassembled WGS sequence"/>
</dbReference>
<dbReference type="PATRIC" id="fig|742725.3.peg.1412"/>
<dbReference type="EMBL" id="ADLD01000013">
    <property type="protein sequence ID" value="EHB91286.1"/>
    <property type="molecule type" value="Genomic_DNA"/>
</dbReference>
<gene>
    <name evidence="2" type="ORF">HMPREF9450_01335</name>
</gene>
<dbReference type="InterPro" id="IPR045746">
    <property type="entry name" value="ACT14924-like_Acyltransf_dom"/>
</dbReference>
<dbReference type="HOGENOM" id="CLU_067500_1_0_10"/>
<proteinExistence type="predicted"/>
<dbReference type="Pfam" id="PF19576">
    <property type="entry name" value="Acyltransf_2"/>
    <property type="match status" value="1"/>
</dbReference>
<name>G5H9M0_9BACT</name>
<dbReference type="GeneID" id="92815636"/>
<evidence type="ECO:0000313" key="2">
    <source>
        <dbReference type="EMBL" id="EHB91286.1"/>
    </source>
</evidence>
<dbReference type="STRING" id="742725.HMPREF9450_01335"/>
<dbReference type="InterPro" id="IPR002123">
    <property type="entry name" value="Plipid/glycerol_acylTrfase"/>
</dbReference>
<comment type="caution">
    <text evidence="2">The sequence shown here is derived from an EMBL/GenBank/DDBJ whole genome shotgun (WGS) entry which is preliminary data.</text>
</comment>
<dbReference type="AlphaFoldDB" id="G5H9M0"/>
<sequence length="276" mass="31552">METNDTLQVDVDKVLADKNPGLARLLPRFVKAYLKRIVHQDEVNYVLRSFSHQPPVGFVRSTLDYMEITHRAVGLERLSLDGRYLFASNHPFGGMDGMMLCDELDNYFGSSRIIVNDILMNLKPLAPLFIPVNKHGRQNSDYAQRFRATLAGNEQIATFPAGLCSRRIKGSVCDLPWKPSFVKNAIESRRDIVPVYFEGKLSNFFYNLSSIRTALGIKANIEMLYLADEMFSQRGRHFDIYFGEPVPWQRLATGEPPVRLAQQIREQAYALRPAHR</sequence>
<dbReference type="OrthoDB" id="1113830at2"/>
<organism evidence="2 3">
    <name type="scientific">Alistipes indistinctus YIT 12060</name>
    <dbReference type="NCBI Taxonomy" id="742725"/>
    <lineage>
        <taxon>Bacteria</taxon>
        <taxon>Pseudomonadati</taxon>
        <taxon>Bacteroidota</taxon>
        <taxon>Bacteroidia</taxon>
        <taxon>Bacteroidales</taxon>
        <taxon>Rikenellaceae</taxon>
        <taxon>Alistipes</taxon>
    </lineage>
</organism>
<dbReference type="eggNOG" id="COG0204">
    <property type="taxonomic scope" value="Bacteria"/>
</dbReference>
<keyword evidence="3" id="KW-1185">Reference proteome</keyword>
<feature type="domain" description="Phospholipid/glycerol acyltransferase" evidence="1">
    <location>
        <begin position="84"/>
        <end position="200"/>
    </location>
</feature>
<evidence type="ECO:0000313" key="3">
    <source>
        <dbReference type="Proteomes" id="UP000006008"/>
    </source>
</evidence>
<dbReference type="GO" id="GO:0016746">
    <property type="term" value="F:acyltransferase activity"/>
    <property type="evidence" value="ECO:0007669"/>
    <property type="project" value="InterPro"/>
</dbReference>
<evidence type="ECO:0000259" key="1">
    <source>
        <dbReference type="SMART" id="SM00563"/>
    </source>
</evidence>
<dbReference type="RefSeq" id="WP_009134141.1">
    <property type="nucleotide sequence ID" value="NZ_CP102250.1"/>
</dbReference>
<protein>
    <recommendedName>
        <fullName evidence="1">Phospholipid/glycerol acyltransferase domain-containing protein</fullName>
    </recommendedName>
</protein>
<dbReference type="SMART" id="SM00563">
    <property type="entry name" value="PlsC"/>
    <property type="match status" value="1"/>
</dbReference>